<dbReference type="Gene3D" id="1.10.510.10">
    <property type="entry name" value="Transferase(Phosphotransferase) domain 1"/>
    <property type="match status" value="2"/>
</dbReference>
<evidence type="ECO:0000313" key="13">
    <source>
        <dbReference type="Proteomes" id="UP000095038"/>
    </source>
</evidence>
<evidence type="ECO:0000256" key="1">
    <source>
        <dbReference type="ARBA" id="ARBA00012513"/>
    </source>
</evidence>
<dbReference type="SMART" id="SM00220">
    <property type="entry name" value="S_TKc"/>
    <property type="match status" value="1"/>
</dbReference>
<evidence type="ECO:0000256" key="3">
    <source>
        <dbReference type="ARBA" id="ARBA00022679"/>
    </source>
</evidence>
<feature type="region of interest" description="Disordered" evidence="10">
    <location>
        <begin position="610"/>
        <end position="632"/>
    </location>
</feature>
<dbReference type="RefSeq" id="XP_020045841.1">
    <property type="nucleotide sequence ID" value="XM_020194670.1"/>
</dbReference>
<dbReference type="AlphaFoldDB" id="A0A1D2VCW1"/>
<dbReference type="GO" id="GO:0050684">
    <property type="term" value="P:regulation of mRNA processing"/>
    <property type="evidence" value="ECO:0007669"/>
    <property type="project" value="TreeGrafter"/>
</dbReference>
<sequence>MNDLDEMDDGIDQVEDEYDERNEEDVSDYCPGGYHPIKIGDKYGSSGQYTILRKLGWGHFSTVWLAYDSEKFHHVAIKVVKSSENYRIAALDEIKILRKAKSGNKNHPGKKHVIELLDYFVINGPNGDHICMVFEVLGENMLSLIQNNSNLLDDDVPPEVITMNIDNLKKLFKNCYGGLPLPIVKKITKQLLLAIDYLHHECGLIHTDIKPENILLEITNVDQLIFLMNEEDRLNKFEKSYYKKLSEEDLLKQKGSIIAGLKSSPNINQLRRNSLSNTSFVSSNKTTNANELIELADTKTYSPKLHRSRKSFYRNPVKTSKPLPSPLLRQNSYANCCLKNNAFAHGLVGDSASHQFFCQSNSVNTDSVNSFGNLANESGNSLINSLSFINSPLNKLQVDSRRVSSYSNLAYSDNDSKKSTIQDIAQDVIVDEFEELDQYISVKIADLGNACYTDCHFSDDIQTRQYRAPEIIVGCKNWGCSADIWSIGCLIFELITGDYLFEPRDSSRYSKDEDHLAQIIELLLDENEDYYDTRNNNFGPFVFPLEMIKYSVYAKHYFNQGYTGLRRILRLKYWPLREVLSEKYQIPFDECSSICSFLLPMLEINPKYRADGGNEENNNNSQDDEHIDRPAGKCGEDIDGWYYLVRK</sequence>
<dbReference type="GO" id="GO:0005737">
    <property type="term" value="C:cytoplasm"/>
    <property type="evidence" value="ECO:0007669"/>
    <property type="project" value="TreeGrafter"/>
</dbReference>
<feature type="domain" description="Protein kinase" evidence="11">
    <location>
        <begin position="49"/>
        <end position="627"/>
    </location>
</feature>
<dbReference type="STRING" id="1344418.A0A1D2VCW1"/>
<comment type="catalytic activity">
    <reaction evidence="8">
        <text>L-seryl-[protein] + ATP = O-phospho-L-seryl-[protein] + ADP + H(+)</text>
        <dbReference type="Rhea" id="RHEA:17989"/>
        <dbReference type="Rhea" id="RHEA-COMP:9863"/>
        <dbReference type="Rhea" id="RHEA-COMP:11604"/>
        <dbReference type="ChEBI" id="CHEBI:15378"/>
        <dbReference type="ChEBI" id="CHEBI:29999"/>
        <dbReference type="ChEBI" id="CHEBI:30616"/>
        <dbReference type="ChEBI" id="CHEBI:83421"/>
        <dbReference type="ChEBI" id="CHEBI:456216"/>
        <dbReference type="EC" id="2.7.11.1"/>
    </reaction>
</comment>
<dbReference type="InParanoid" id="A0A1D2VCW1"/>
<dbReference type="GO" id="GO:0004674">
    <property type="term" value="F:protein serine/threonine kinase activity"/>
    <property type="evidence" value="ECO:0007669"/>
    <property type="project" value="UniProtKB-KW"/>
</dbReference>
<dbReference type="EMBL" id="KV454485">
    <property type="protein sequence ID" value="ODV59534.1"/>
    <property type="molecule type" value="Genomic_DNA"/>
</dbReference>
<evidence type="ECO:0000256" key="10">
    <source>
        <dbReference type="SAM" id="MobiDB-lite"/>
    </source>
</evidence>
<dbReference type="OrthoDB" id="2649at2759"/>
<evidence type="ECO:0000256" key="9">
    <source>
        <dbReference type="PROSITE-ProRule" id="PRU10141"/>
    </source>
</evidence>
<dbReference type="Proteomes" id="UP000095038">
    <property type="component" value="Unassembled WGS sequence"/>
</dbReference>
<evidence type="ECO:0000256" key="8">
    <source>
        <dbReference type="ARBA" id="ARBA00048679"/>
    </source>
</evidence>
<dbReference type="EC" id="2.7.11.1" evidence="1"/>
<dbReference type="PROSITE" id="PS50011">
    <property type="entry name" value="PROTEIN_KINASE_DOM"/>
    <property type="match status" value="1"/>
</dbReference>
<evidence type="ECO:0000259" key="11">
    <source>
        <dbReference type="PROSITE" id="PS50011"/>
    </source>
</evidence>
<feature type="binding site" evidence="9">
    <location>
        <position position="78"/>
    </location>
    <ligand>
        <name>ATP</name>
        <dbReference type="ChEBI" id="CHEBI:30616"/>
    </ligand>
</feature>
<dbReference type="Pfam" id="PF00069">
    <property type="entry name" value="Pkinase"/>
    <property type="match status" value="2"/>
</dbReference>
<dbReference type="SUPFAM" id="SSF56112">
    <property type="entry name" value="Protein kinase-like (PK-like)"/>
    <property type="match status" value="1"/>
</dbReference>
<keyword evidence="13" id="KW-1185">Reference proteome</keyword>
<dbReference type="PANTHER" id="PTHR47634">
    <property type="entry name" value="PROTEIN KINASE DOMAIN-CONTAINING PROTEIN-RELATED"/>
    <property type="match status" value="1"/>
</dbReference>
<dbReference type="FunFam" id="3.30.200.20:FF:000770">
    <property type="entry name" value="SRSF protein kinase 2"/>
    <property type="match status" value="1"/>
</dbReference>
<evidence type="ECO:0000256" key="5">
    <source>
        <dbReference type="ARBA" id="ARBA00022777"/>
    </source>
</evidence>
<dbReference type="FunFam" id="1.10.510.10:FF:000275">
    <property type="entry name" value="SRSF protein kinase 2 isoform X3"/>
    <property type="match status" value="1"/>
</dbReference>
<evidence type="ECO:0000256" key="7">
    <source>
        <dbReference type="ARBA" id="ARBA00047899"/>
    </source>
</evidence>
<dbReference type="GO" id="GO:0005634">
    <property type="term" value="C:nucleus"/>
    <property type="evidence" value="ECO:0007669"/>
    <property type="project" value="TreeGrafter"/>
</dbReference>
<gene>
    <name evidence="12" type="ORF">ASCRUDRAFT_81862</name>
</gene>
<keyword evidence="5 12" id="KW-0418">Kinase</keyword>
<keyword evidence="6 9" id="KW-0067">ATP-binding</keyword>
<evidence type="ECO:0000256" key="4">
    <source>
        <dbReference type="ARBA" id="ARBA00022741"/>
    </source>
</evidence>
<protein>
    <recommendedName>
        <fullName evidence="1">non-specific serine/threonine protein kinase</fullName>
        <ecNumber evidence="1">2.7.11.1</ecNumber>
    </recommendedName>
</protein>
<accession>A0A1D2VCW1</accession>
<dbReference type="GeneID" id="30968306"/>
<proteinExistence type="predicted"/>
<reference evidence="13" key="1">
    <citation type="submission" date="2016-05" db="EMBL/GenBank/DDBJ databases">
        <title>Comparative genomics of biotechnologically important yeasts.</title>
        <authorList>
            <consortium name="DOE Joint Genome Institute"/>
            <person name="Riley R."/>
            <person name="Haridas S."/>
            <person name="Wolfe K.H."/>
            <person name="Lopes M.R."/>
            <person name="Hittinger C.T."/>
            <person name="Goker M."/>
            <person name="Salamov A."/>
            <person name="Wisecaver J."/>
            <person name="Long T.M."/>
            <person name="Aerts A.L."/>
            <person name="Barry K."/>
            <person name="Choi C."/>
            <person name="Clum A."/>
            <person name="Coughlan A.Y."/>
            <person name="Deshpande S."/>
            <person name="Douglass A.P."/>
            <person name="Hanson S.J."/>
            <person name="Klenk H.-P."/>
            <person name="Labutti K."/>
            <person name="Lapidus A."/>
            <person name="Lindquist E."/>
            <person name="Lipzen A."/>
            <person name="Meier-Kolthoff J.P."/>
            <person name="Ohm R.A."/>
            <person name="Otillar R.P."/>
            <person name="Pangilinan J."/>
            <person name="Peng Y."/>
            <person name="Rokas A."/>
            <person name="Rosa C.A."/>
            <person name="Scheuner C."/>
            <person name="Sibirny A.A."/>
            <person name="Slot J.C."/>
            <person name="Stielow J.B."/>
            <person name="Sun H."/>
            <person name="Kurtzman C.P."/>
            <person name="Blackwell M."/>
            <person name="Grigoriev I.V."/>
            <person name="Jeffries T.W."/>
        </authorList>
    </citation>
    <scope>NUCLEOTIDE SEQUENCE [LARGE SCALE GENOMIC DNA]</scope>
    <source>
        <strain evidence="13">DSM 1968</strain>
    </source>
</reference>
<organism evidence="12 13">
    <name type="scientific">Ascoidea rubescens DSM 1968</name>
    <dbReference type="NCBI Taxonomy" id="1344418"/>
    <lineage>
        <taxon>Eukaryota</taxon>
        <taxon>Fungi</taxon>
        <taxon>Dikarya</taxon>
        <taxon>Ascomycota</taxon>
        <taxon>Saccharomycotina</taxon>
        <taxon>Saccharomycetes</taxon>
        <taxon>Ascoideaceae</taxon>
        <taxon>Ascoidea</taxon>
    </lineage>
</organism>
<dbReference type="Gene3D" id="3.30.200.20">
    <property type="entry name" value="Phosphorylase Kinase, domain 1"/>
    <property type="match status" value="1"/>
</dbReference>
<keyword evidence="3" id="KW-0808">Transferase</keyword>
<dbReference type="GO" id="GO:0000245">
    <property type="term" value="P:spliceosomal complex assembly"/>
    <property type="evidence" value="ECO:0007669"/>
    <property type="project" value="TreeGrafter"/>
</dbReference>
<dbReference type="InterPro" id="IPR017441">
    <property type="entry name" value="Protein_kinase_ATP_BS"/>
</dbReference>
<name>A0A1D2VCW1_9ASCO</name>
<dbReference type="InterPro" id="IPR011009">
    <property type="entry name" value="Kinase-like_dom_sf"/>
</dbReference>
<dbReference type="PANTHER" id="PTHR47634:SF9">
    <property type="entry name" value="PROTEIN KINASE DOMAIN-CONTAINING PROTEIN-RELATED"/>
    <property type="match status" value="1"/>
</dbReference>
<dbReference type="InterPro" id="IPR051334">
    <property type="entry name" value="SRPK"/>
</dbReference>
<keyword evidence="2" id="KW-0723">Serine/threonine-protein kinase</keyword>
<dbReference type="InterPro" id="IPR000719">
    <property type="entry name" value="Prot_kinase_dom"/>
</dbReference>
<dbReference type="GO" id="GO:0005524">
    <property type="term" value="F:ATP binding"/>
    <property type="evidence" value="ECO:0007669"/>
    <property type="project" value="UniProtKB-UniRule"/>
</dbReference>
<dbReference type="InterPro" id="IPR008271">
    <property type="entry name" value="Ser/Thr_kinase_AS"/>
</dbReference>
<evidence type="ECO:0000256" key="2">
    <source>
        <dbReference type="ARBA" id="ARBA00022527"/>
    </source>
</evidence>
<keyword evidence="4 9" id="KW-0547">Nucleotide-binding</keyword>
<dbReference type="PROSITE" id="PS00108">
    <property type="entry name" value="PROTEIN_KINASE_ST"/>
    <property type="match status" value="1"/>
</dbReference>
<evidence type="ECO:0000313" key="12">
    <source>
        <dbReference type="EMBL" id="ODV59534.1"/>
    </source>
</evidence>
<evidence type="ECO:0000256" key="6">
    <source>
        <dbReference type="ARBA" id="ARBA00022840"/>
    </source>
</evidence>
<comment type="catalytic activity">
    <reaction evidence="7">
        <text>L-threonyl-[protein] + ATP = O-phospho-L-threonyl-[protein] + ADP + H(+)</text>
        <dbReference type="Rhea" id="RHEA:46608"/>
        <dbReference type="Rhea" id="RHEA-COMP:11060"/>
        <dbReference type="Rhea" id="RHEA-COMP:11605"/>
        <dbReference type="ChEBI" id="CHEBI:15378"/>
        <dbReference type="ChEBI" id="CHEBI:30013"/>
        <dbReference type="ChEBI" id="CHEBI:30616"/>
        <dbReference type="ChEBI" id="CHEBI:61977"/>
        <dbReference type="ChEBI" id="CHEBI:456216"/>
        <dbReference type="EC" id="2.7.11.1"/>
    </reaction>
</comment>
<dbReference type="PROSITE" id="PS00107">
    <property type="entry name" value="PROTEIN_KINASE_ATP"/>
    <property type="match status" value="1"/>
</dbReference>
<feature type="compositionally biased region" description="Basic and acidic residues" evidence="10">
    <location>
        <begin position="623"/>
        <end position="632"/>
    </location>
</feature>